<feature type="domain" description="ABC transmembrane type-1" evidence="7">
    <location>
        <begin position="187"/>
        <end position="479"/>
    </location>
</feature>
<feature type="transmembrane region" description="Helical" evidence="6">
    <location>
        <begin position="294"/>
        <end position="313"/>
    </location>
</feature>
<gene>
    <name evidence="8" type="ORF">CQA76_05180</name>
</gene>
<accession>A0A4U7BJS6</accession>
<evidence type="ECO:0000256" key="5">
    <source>
        <dbReference type="ARBA" id="ARBA00023136"/>
    </source>
</evidence>
<keyword evidence="4 6" id="KW-1133">Transmembrane helix</keyword>
<evidence type="ECO:0000259" key="7">
    <source>
        <dbReference type="PROSITE" id="PS50929"/>
    </source>
</evidence>
<evidence type="ECO:0000256" key="6">
    <source>
        <dbReference type="SAM" id="Phobius"/>
    </source>
</evidence>
<keyword evidence="9" id="KW-1185">Reference proteome</keyword>
<dbReference type="EMBL" id="NXMA01000008">
    <property type="protein sequence ID" value="TKX31849.1"/>
    <property type="molecule type" value="Genomic_DNA"/>
</dbReference>
<dbReference type="GO" id="GO:0005886">
    <property type="term" value="C:plasma membrane"/>
    <property type="evidence" value="ECO:0007669"/>
    <property type="project" value="UniProtKB-SubCell"/>
</dbReference>
<dbReference type="PROSITE" id="PS50929">
    <property type="entry name" value="ABC_TM1F"/>
    <property type="match status" value="1"/>
</dbReference>
<dbReference type="Pfam" id="PF05992">
    <property type="entry name" value="SbmA_BacA"/>
    <property type="match status" value="2"/>
</dbReference>
<dbReference type="GO" id="GO:0015833">
    <property type="term" value="P:peptide transport"/>
    <property type="evidence" value="ECO:0007669"/>
    <property type="project" value="InterPro"/>
</dbReference>
<keyword evidence="5 6" id="KW-0472">Membrane</keyword>
<dbReference type="InterPro" id="IPR036640">
    <property type="entry name" value="ABC1_TM_sf"/>
</dbReference>
<dbReference type="Proteomes" id="UP000310353">
    <property type="component" value="Unassembled WGS sequence"/>
</dbReference>
<keyword evidence="3 6" id="KW-0812">Transmembrane</keyword>
<evidence type="ECO:0000256" key="4">
    <source>
        <dbReference type="ARBA" id="ARBA00022989"/>
    </source>
</evidence>
<dbReference type="NCBIfam" id="NF009036">
    <property type="entry name" value="PRK12369.1"/>
    <property type="match status" value="1"/>
</dbReference>
<evidence type="ECO:0000256" key="3">
    <source>
        <dbReference type="ARBA" id="ARBA00022692"/>
    </source>
</evidence>
<protein>
    <submittedName>
        <fullName evidence="8">Putative transporter</fullName>
    </submittedName>
</protein>
<comment type="subcellular location">
    <subcellularLocation>
        <location evidence="1">Cell membrane</location>
        <topology evidence="1">Multi-pass membrane protein</topology>
    </subcellularLocation>
</comment>
<dbReference type="GO" id="GO:0140359">
    <property type="term" value="F:ABC-type transporter activity"/>
    <property type="evidence" value="ECO:0007669"/>
    <property type="project" value="InterPro"/>
</dbReference>
<dbReference type="AlphaFoldDB" id="A0A4U7BJS6"/>
<comment type="caution">
    <text evidence="8">The sequence shown here is derived from an EMBL/GenBank/DDBJ whole genome shotgun (WGS) entry which is preliminary data.</text>
</comment>
<dbReference type="GO" id="GO:1904680">
    <property type="term" value="F:peptide transmembrane transporter activity"/>
    <property type="evidence" value="ECO:0007669"/>
    <property type="project" value="InterPro"/>
</dbReference>
<evidence type="ECO:0000313" key="8">
    <source>
        <dbReference type="EMBL" id="TKX31849.1"/>
    </source>
</evidence>
<dbReference type="InterPro" id="IPR009248">
    <property type="entry name" value="SbmA_BacA"/>
</dbReference>
<organism evidence="8 9">
    <name type="scientific">Campylobacter aviculae</name>
    <dbReference type="NCBI Taxonomy" id="2510190"/>
    <lineage>
        <taxon>Bacteria</taxon>
        <taxon>Pseudomonadati</taxon>
        <taxon>Campylobacterota</taxon>
        <taxon>Epsilonproteobacteria</taxon>
        <taxon>Campylobacterales</taxon>
        <taxon>Campylobacteraceae</taxon>
        <taxon>Campylobacter</taxon>
    </lineage>
</organism>
<dbReference type="InterPro" id="IPR050835">
    <property type="entry name" value="ABC_transporter_sub-D"/>
</dbReference>
<dbReference type="InterPro" id="IPR011527">
    <property type="entry name" value="ABC1_TM_dom"/>
</dbReference>
<name>A0A4U7BJS6_9BACT</name>
<dbReference type="RefSeq" id="WP_137622374.1">
    <property type="nucleotide sequence ID" value="NZ_NXMA01000008.1"/>
</dbReference>
<dbReference type="SUPFAM" id="SSF90123">
    <property type="entry name" value="ABC transporter transmembrane region"/>
    <property type="match status" value="1"/>
</dbReference>
<proteinExistence type="predicted"/>
<keyword evidence="2" id="KW-0813">Transport</keyword>
<evidence type="ECO:0000313" key="9">
    <source>
        <dbReference type="Proteomes" id="UP000310353"/>
    </source>
</evidence>
<sequence>MFYSFFASKKWALWAYLGLFLLLLFLYLQTSFNVALNSWYNDFYNTIQKPKINAIVLNFDEAKFKQDFKITPSLLRELHIDSKDYNQSFVYEKAKAKKIQEIQNENKQRLNIETTQNSSYIDKDIFRQIIQILEEQKDYKEQNLTQISQKIKDKNILKQNLSLDQINLLVQSVIKANEQAKNSFENANFINKFAIYYYQNLLKYFLHTPAILEKPFYDLQDFYSLIFVFLGIAIPYVIIATINIYFASIYAFKWREAMTFSYLKFWKNKDDNIEGSSQRIQEDAYNFSKIVESLGLAFIKALMTLIAFIPILWNLSDLTTKALFFNLDENSSFYFLKNMDGLLVYIALFISLGGLIASWFVGIKLPGLEYNNQKAEAAFRKELVYAEDNRKEYAKNETIIELFTGLKFNYKRLFLHYGYFNIWLILFEQVIVIIPFLIMAPSLFGGIITLGIVMQINNAFDQVRSSFSVFITNWTTITQLRSIYKRLKEFEINIEYKDLIQKLS</sequence>
<feature type="transmembrane region" description="Helical" evidence="6">
    <location>
        <begin position="12"/>
        <end position="28"/>
    </location>
</feature>
<feature type="transmembrane region" description="Helical" evidence="6">
    <location>
        <begin position="222"/>
        <end position="246"/>
    </location>
</feature>
<dbReference type="GO" id="GO:0005524">
    <property type="term" value="F:ATP binding"/>
    <property type="evidence" value="ECO:0007669"/>
    <property type="project" value="InterPro"/>
</dbReference>
<reference evidence="8 9" key="1">
    <citation type="submission" date="2018-05" db="EMBL/GenBank/DDBJ databases">
        <title>Novel Campyloabacter and Helicobacter Species and Strains.</title>
        <authorList>
            <person name="Mannion A.J."/>
            <person name="Shen Z."/>
            <person name="Fox J.G."/>
        </authorList>
    </citation>
    <scope>NUCLEOTIDE SEQUENCE [LARGE SCALE GENOMIC DNA]</scope>
    <source>
        <strain evidence="9">MIT17-670</strain>
    </source>
</reference>
<evidence type="ECO:0000256" key="1">
    <source>
        <dbReference type="ARBA" id="ARBA00004651"/>
    </source>
</evidence>
<dbReference type="PANTHER" id="PTHR11384">
    <property type="entry name" value="ATP-BINDING CASSETTE, SUB-FAMILY D MEMBER"/>
    <property type="match status" value="1"/>
</dbReference>
<feature type="transmembrane region" description="Helical" evidence="6">
    <location>
        <begin position="342"/>
        <end position="363"/>
    </location>
</feature>
<evidence type="ECO:0000256" key="2">
    <source>
        <dbReference type="ARBA" id="ARBA00022448"/>
    </source>
</evidence>
<dbReference type="OrthoDB" id="8233587at2"/>
<dbReference type="PANTHER" id="PTHR11384:SF59">
    <property type="entry name" value="LYSOSOMAL COBALAMIN TRANSPORTER ABCD4"/>
    <property type="match status" value="1"/>
</dbReference>